<dbReference type="Pfam" id="PF00300">
    <property type="entry name" value="His_Phos_1"/>
    <property type="match status" value="1"/>
</dbReference>
<dbReference type="PANTHER" id="PTHR48100">
    <property type="entry name" value="BROAD-SPECIFICITY PHOSPHATASE YOR283W-RELATED"/>
    <property type="match status" value="1"/>
</dbReference>
<dbReference type="InterPro" id="IPR029033">
    <property type="entry name" value="His_PPase_superfam"/>
</dbReference>
<organism evidence="1 2">
    <name type="scientific">Salimicrobium humidisoli</name>
    <dbReference type="NCBI Taxonomy" id="2029857"/>
    <lineage>
        <taxon>Bacteria</taxon>
        <taxon>Bacillati</taxon>
        <taxon>Bacillota</taxon>
        <taxon>Bacilli</taxon>
        <taxon>Bacillales</taxon>
        <taxon>Bacillaceae</taxon>
        <taxon>Salimicrobium</taxon>
    </lineage>
</organism>
<dbReference type="EMBL" id="NSGH01000032">
    <property type="protein sequence ID" value="PBB04660.1"/>
    <property type="molecule type" value="Genomic_DNA"/>
</dbReference>
<protein>
    <submittedName>
        <fullName evidence="1">Histidine phosphatase family protein</fullName>
    </submittedName>
</protein>
<comment type="caution">
    <text evidence="1">The sequence shown here is derived from an EMBL/GenBank/DDBJ whole genome shotgun (WGS) entry which is preliminary data.</text>
</comment>
<dbReference type="PANTHER" id="PTHR48100:SF1">
    <property type="entry name" value="HISTIDINE PHOSPHATASE FAMILY PROTEIN-RELATED"/>
    <property type="match status" value="1"/>
</dbReference>
<accession>A0ABX4HPL7</accession>
<name>A0ABX4HPL7_9BACI</name>
<keyword evidence="2" id="KW-1185">Reference proteome</keyword>
<dbReference type="SMART" id="SM00855">
    <property type="entry name" value="PGAM"/>
    <property type="match status" value="1"/>
</dbReference>
<gene>
    <name evidence="1" type="ORF">CKW00_12870</name>
</gene>
<proteinExistence type="predicted"/>
<sequence length="183" mass="20971">MKKMYIVRHCEAKGQASNSPLTEKGFKQAEELNTFFNNVPVERIISSPYVRAIETIQPLAERLNVEIEMNSQLEERVLSTKSLSDWPEKLKRTFENPCLKFEGGESSEEAANRILEVVEGAFKSKFEHTVIVTHGNLMALLLNNYNKQFGFNDWANLSNPDVYLLNSNSNGINFERLWNKVRG</sequence>
<evidence type="ECO:0000313" key="1">
    <source>
        <dbReference type="EMBL" id="PBB04660.1"/>
    </source>
</evidence>
<dbReference type="InterPro" id="IPR013078">
    <property type="entry name" value="His_Pase_superF_clade-1"/>
</dbReference>
<dbReference type="Gene3D" id="3.40.50.1240">
    <property type="entry name" value="Phosphoglycerate mutase-like"/>
    <property type="match status" value="1"/>
</dbReference>
<reference evidence="1 2" key="1">
    <citation type="submission" date="2017-08" db="EMBL/GenBank/DDBJ databases">
        <title>Salimicrobium alkalisoli sp. nov., isolated from saline alkaline soil.</title>
        <authorList>
            <person name="Zhang G."/>
            <person name="Xiong Q."/>
        </authorList>
    </citation>
    <scope>NUCLEOTIDE SEQUENCE [LARGE SCALE GENOMIC DNA]</scope>
    <source>
        <strain evidence="1 2">WN024</strain>
    </source>
</reference>
<dbReference type="InterPro" id="IPR050275">
    <property type="entry name" value="PGM_Phosphatase"/>
</dbReference>
<dbReference type="Proteomes" id="UP000217561">
    <property type="component" value="Unassembled WGS sequence"/>
</dbReference>
<dbReference type="CDD" id="cd07067">
    <property type="entry name" value="HP_PGM_like"/>
    <property type="match status" value="1"/>
</dbReference>
<dbReference type="SUPFAM" id="SSF53254">
    <property type="entry name" value="Phosphoglycerate mutase-like"/>
    <property type="match status" value="1"/>
</dbReference>
<evidence type="ECO:0000313" key="2">
    <source>
        <dbReference type="Proteomes" id="UP000217561"/>
    </source>
</evidence>